<dbReference type="AlphaFoldDB" id="A0A919SNA4"/>
<evidence type="ECO:0000259" key="5">
    <source>
        <dbReference type="PROSITE" id="PS50977"/>
    </source>
</evidence>
<protein>
    <submittedName>
        <fullName evidence="6">TetR family transcriptional regulator</fullName>
    </submittedName>
</protein>
<dbReference type="PRINTS" id="PR00455">
    <property type="entry name" value="HTHTETR"/>
</dbReference>
<dbReference type="GO" id="GO:0000976">
    <property type="term" value="F:transcription cis-regulatory region binding"/>
    <property type="evidence" value="ECO:0007669"/>
    <property type="project" value="TreeGrafter"/>
</dbReference>
<evidence type="ECO:0000256" key="4">
    <source>
        <dbReference type="PROSITE-ProRule" id="PRU00335"/>
    </source>
</evidence>
<dbReference type="Proteomes" id="UP000680865">
    <property type="component" value="Unassembled WGS sequence"/>
</dbReference>
<keyword evidence="3" id="KW-0804">Transcription</keyword>
<dbReference type="Gene3D" id="1.10.357.10">
    <property type="entry name" value="Tetracycline Repressor, domain 2"/>
    <property type="match status" value="1"/>
</dbReference>
<dbReference type="InterPro" id="IPR009057">
    <property type="entry name" value="Homeodomain-like_sf"/>
</dbReference>
<dbReference type="InterPro" id="IPR050109">
    <property type="entry name" value="HTH-type_TetR-like_transc_reg"/>
</dbReference>
<dbReference type="PROSITE" id="PS50977">
    <property type="entry name" value="HTH_TETR_2"/>
    <property type="match status" value="1"/>
</dbReference>
<proteinExistence type="predicted"/>
<dbReference type="PANTHER" id="PTHR30055:SF234">
    <property type="entry name" value="HTH-TYPE TRANSCRIPTIONAL REGULATOR BETI"/>
    <property type="match status" value="1"/>
</dbReference>
<dbReference type="GO" id="GO:0003700">
    <property type="term" value="F:DNA-binding transcription factor activity"/>
    <property type="evidence" value="ECO:0007669"/>
    <property type="project" value="TreeGrafter"/>
</dbReference>
<evidence type="ECO:0000313" key="6">
    <source>
        <dbReference type="EMBL" id="GIM75301.1"/>
    </source>
</evidence>
<dbReference type="SUPFAM" id="SSF46689">
    <property type="entry name" value="Homeodomain-like"/>
    <property type="match status" value="1"/>
</dbReference>
<keyword evidence="7" id="KW-1185">Reference proteome</keyword>
<dbReference type="Gene3D" id="1.10.10.60">
    <property type="entry name" value="Homeodomain-like"/>
    <property type="match status" value="1"/>
</dbReference>
<dbReference type="Pfam" id="PF00440">
    <property type="entry name" value="TetR_N"/>
    <property type="match status" value="1"/>
</dbReference>
<dbReference type="EMBL" id="BOQP01000022">
    <property type="protein sequence ID" value="GIM75301.1"/>
    <property type="molecule type" value="Genomic_DNA"/>
</dbReference>
<gene>
    <name evidence="6" type="ORF">Aco04nite_44720</name>
</gene>
<keyword evidence="1" id="KW-0805">Transcription regulation</keyword>
<feature type="domain" description="HTH tetR-type" evidence="5">
    <location>
        <begin position="12"/>
        <end position="72"/>
    </location>
</feature>
<evidence type="ECO:0000256" key="3">
    <source>
        <dbReference type="ARBA" id="ARBA00023163"/>
    </source>
</evidence>
<evidence type="ECO:0000256" key="1">
    <source>
        <dbReference type="ARBA" id="ARBA00023015"/>
    </source>
</evidence>
<evidence type="ECO:0000313" key="7">
    <source>
        <dbReference type="Proteomes" id="UP000680865"/>
    </source>
</evidence>
<comment type="caution">
    <text evidence="6">The sequence shown here is derived from an EMBL/GenBank/DDBJ whole genome shotgun (WGS) entry which is preliminary data.</text>
</comment>
<evidence type="ECO:0000256" key="2">
    <source>
        <dbReference type="ARBA" id="ARBA00023125"/>
    </source>
</evidence>
<accession>A0A919SNA4</accession>
<feature type="DNA-binding region" description="H-T-H motif" evidence="4">
    <location>
        <begin position="35"/>
        <end position="54"/>
    </location>
</feature>
<dbReference type="PANTHER" id="PTHR30055">
    <property type="entry name" value="HTH-TYPE TRANSCRIPTIONAL REGULATOR RUTR"/>
    <property type="match status" value="1"/>
</dbReference>
<reference evidence="6" key="1">
    <citation type="submission" date="2021-03" db="EMBL/GenBank/DDBJ databases">
        <title>Whole genome shotgun sequence of Actinoplanes consettensis NBRC 14913.</title>
        <authorList>
            <person name="Komaki H."/>
            <person name="Tamura T."/>
        </authorList>
    </citation>
    <scope>NUCLEOTIDE SEQUENCE</scope>
    <source>
        <strain evidence="6">NBRC 14913</strain>
    </source>
</reference>
<dbReference type="InterPro" id="IPR001647">
    <property type="entry name" value="HTH_TetR"/>
</dbReference>
<dbReference type="RefSeq" id="WP_212999156.1">
    <property type="nucleotide sequence ID" value="NZ_BAAATW010000014.1"/>
</dbReference>
<sequence>MTAAGVRRQQAAQTGAELKAAAVRVFARLGYLNTKITDITAEAGRAAGSFYTHFTNKEALLESLLSDLLAQGDASTLTEGHSDDFSDRDAVRWHVASYWGFYRDHRVVMDALQQAAIVDPEFARRSRELSEPDLHHMADHLTRARDAGFVLPGDPLVLAAAYTALLSGFASMWQPGGKSSLGHELTDDEAIETLTSFIYAGIGGPRA</sequence>
<organism evidence="6 7">
    <name type="scientific">Winogradskya consettensis</name>
    <dbReference type="NCBI Taxonomy" id="113560"/>
    <lineage>
        <taxon>Bacteria</taxon>
        <taxon>Bacillati</taxon>
        <taxon>Actinomycetota</taxon>
        <taxon>Actinomycetes</taxon>
        <taxon>Micromonosporales</taxon>
        <taxon>Micromonosporaceae</taxon>
        <taxon>Winogradskya</taxon>
    </lineage>
</organism>
<dbReference type="InterPro" id="IPR036271">
    <property type="entry name" value="Tet_transcr_reg_TetR-rel_C_sf"/>
</dbReference>
<name>A0A919SNA4_9ACTN</name>
<keyword evidence="2 4" id="KW-0238">DNA-binding</keyword>
<dbReference type="SUPFAM" id="SSF48498">
    <property type="entry name" value="Tetracyclin repressor-like, C-terminal domain"/>
    <property type="match status" value="1"/>
</dbReference>